<dbReference type="Proteomes" id="UP000298652">
    <property type="component" value="Chromosome 4"/>
</dbReference>
<sequence length="79" mass="8634">MVLVREGLKMLELPSPMTTSALEARPIDRGLGVKPHADRRSSFQALGGVVSGVGTCKPKSVRALFSMPFFPIRFLGWSF</sequence>
<dbReference type="AlphaFoldDB" id="A0A4U6V1V4"/>
<gene>
    <name evidence="1" type="ORF">SEVIR_4G142200v2</name>
</gene>
<dbReference type="Gramene" id="TKW21754">
    <property type="protein sequence ID" value="TKW21754"/>
    <property type="gene ID" value="SEVIR_4G142200v2"/>
</dbReference>
<dbReference type="EMBL" id="CM016555">
    <property type="protein sequence ID" value="TKW21754.1"/>
    <property type="molecule type" value="Genomic_DNA"/>
</dbReference>
<accession>A0A4U6V1V4</accession>
<reference evidence="1" key="1">
    <citation type="submission" date="2019-03" db="EMBL/GenBank/DDBJ databases">
        <title>WGS assembly of Setaria viridis.</title>
        <authorList>
            <person name="Huang P."/>
            <person name="Jenkins J."/>
            <person name="Grimwood J."/>
            <person name="Barry K."/>
            <person name="Healey A."/>
            <person name="Mamidi S."/>
            <person name="Sreedasyam A."/>
            <person name="Shu S."/>
            <person name="Feldman M."/>
            <person name="Wu J."/>
            <person name="Yu Y."/>
            <person name="Chen C."/>
            <person name="Johnson J."/>
            <person name="Rokhsar D."/>
            <person name="Baxter I."/>
            <person name="Schmutz J."/>
            <person name="Brutnell T."/>
            <person name="Kellogg E."/>
        </authorList>
    </citation>
    <scope>NUCLEOTIDE SEQUENCE [LARGE SCALE GENOMIC DNA]</scope>
</reference>
<evidence type="ECO:0000313" key="2">
    <source>
        <dbReference type="Proteomes" id="UP000298652"/>
    </source>
</evidence>
<protein>
    <submittedName>
        <fullName evidence="1">Uncharacterized protein</fullName>
    </submittedName>
</protein>
<name>A0A4U6V1V4_SETVI</name>
<proteinExistence type="predicted"/>
<keyword evidence="2" id="KW-1185">Reference proteome</keyword>
<organism evidence="1 2">
    <name type="scientific">Setaria viridis</name>
    <name type="common">Green bristlegrass</name>
    <name type="synonym">Setaria italica subsp. viridis</name>
    <dbReference type="NCBI Taxonomy" id="4556"/>
    <lineage>
        <taxon>Eukaryota</taxon>
        <taxon>Viridiplantae</taxon>
        <taxon>Streptophyta</taxon>
        <taxon>Embryophyta</taxon>
        <taxon>Tracheophyta</taxon>
        <taxon>Spermatophyta</taxon>
        <taxon>Magnoliopsida</taxon>
        <taxon>Liliopsida</taxon>
        <taxon>Poales</taxon>
        <taxon>Poaceae</taxon>
        <taxon>PACMAD clade</taxon>
        <taxon>Panicoideae</taxon>
        <taxon>Panicodae</taxon>
        <taxon>Paniceae</taxon>
        <taxon>Cenchrinae</taxon>
        <taxon>Setaria</taxon>
    </lineage>
</organism>
<evidence type="ECO:0000313" key="1">
    <source>
        <dbReference type="EMBL" id="TKW21754.1"/>
    </source>
</evidence>